<dbReference type="Gramene" id="TraesLDM7B03G04221250.1">
    <property type="protein sequence ID" value="TraesLDM7B03G04221250.1.CDS1"/>
    <property type="gene ID" value="TraesLDM7B03G04221250"/>
</dbReference>
<name>A0A3B6SR25_WHEAT</name>
<keyword evidence="3" id="KW-1185">Reference proteome</keyword>
<feature type="compositionally biased region" description="Low complexity" evidence="1">
    <location>
        <begin position="77"/>
        <end position="90"/>
    </location>
</feature>
<dbReference type="PANTHER" id="PTHR33622">
    <property type="entry name" value="OS03G0724500 PROTEIN"/>
    <property type="match status" value="1"/>
</dbReference>
<feature type="region of interest" description="Disordered" evidence="1">
    <location>
        <begin position="69"/>
        <end position="90"/>
    </location>
</feature>
<evidence type="ECO:0000313" key="2">
    <source>
        <dbReference type="EnsemblPlants" id="TraesCS7B02G367000.1.cds1"/>
    </source>
</evidence>
<protein>
    <submittedName>
        <fullName evidence="2">Uncharacterized protein</fullName>
    </submittedName>
</protein>
<dbReference type="PANTHER" id="PTHR33622:SF9">
    <property type="entry name" value="OS03G0724600 PROTEIN"/>
    <property type="match status" value="1"/>
</dbReference>
<dbReference type="Gramene" id="TraesMAC7B03G04211870.1">
    <property type="protein sequence ID" value="TraesMAC7B03G04211870.1.CDS1"/>
    <property type="gene ID" value="TraesMAC7B03G04211870"/>
</dbReference>
<feature type="region of interest" description="Disordered" evidence="1">
    <location>
        <begin position="1"/>
        <end position="24"/>
    </location>
</feature>
<evidence type="ECO:0000313" key="3">
    <source>
        <dbReference type="Proteomes" id="UP000019116"/>
    </source>
</evidence>
<dbReference type="EnsemblPlants" id="TraesCS7B02G367000.1">
    <property type="protein sequence ID" value="TraesCS7B02G367000.1.cds1"/>
    <property type="gene ID" value="TraesCS7B02G367000"/>
</dbReference>
<dbReference type="Gramene" id="TraesCS7B03G0987500.1">
    <property type="protein sequence ID" value="TraesCS7B03G0987500.1.CDS1"/>
    <property type="gene ID" value="TraesCS7B03G0987500"/>
</dbReference>
<reference evidence="2" key="2">
    <citation type="submission" date="2018-10" db="UniProtKB">
        <authorList>
            <consortium name="EnsemblPlants"/>
        </authorList>
    </citation>
    <scope>IDENTIFICATION</scope>
</reference>
<dbReference type="Proteomes" id="UP000019116">
    <property type="component" value="Chromosome 7B"/>
</dbReference>
<reference evidence="2" key="1">
    <citation type="submission" date="2018-08" db="EMBL/GenBank/DDBJ databases">
        <authorList>
            <person name="Rossello M."/>
        </authorList>
    </citation>
    <scope>NUCLEOTIDE SEQUENCE [LARGE SCALE GENOMIC DNA]</scope>
    <source>
        <strain evidence="2">cv. Chinese Spring</strain>
    </source>
</reference>
<feature type="compositionally biased region" description="Low complexity" evidence="1">
    <location>
        <begin position="7"/>
        <end position="22"/>
    </location>
</feature>
<evidence type="ECO:0000256" key="1">
    <source>
        <dbReference type="SAM" id="MobiDB-lite"/>
    </source>
</evidence>
<dbReference type="OrthoDB" id="599439at2759"/>
<dbReference type="Gramene" id="TraesARI7B03G04072980.1">
    <property type="protein sequence ID" value="TraesARI7B03G04072980.1.CDS1"/>
    <property type="gene ID" value="TraesARI7B03G04072980"/>
</dbReference>
<dbReference type="Gramene" id="TraesROB_scaffold_107452_01G000100.1">
    <property type="protein sequence ID" value="TraesROB_scaffold_107452_01G000100.1"/>
    <property type="gene ID" value="TraesROB_scaffold_107452_01G000100"/>
</dbReference>
<dbReference type="Gramene" id="TraesSYM7B03G04267880.1">
    <property type="protein sequence ID" value="TraesSYM7B03G04267880.1.CDS1"/>
    <property type="gene ID" value="TraesSYM7B03G04267880"/>
</dbReference>
<sequence length="90" mass="9625">MEENKGAAAAAVPDKEAAQAPASSYFKKTVDEGARLVELAKDQYRQFTEVQAREQWACIKNKVSSMLGEPIFGGSKGDSSSSTPPSVESQ</sequence>
<dbReference type="OMA" id="KNQYRQF"/>
<dbReference type="Gramene" id="TraesCS7B02G367000.1">
    <property type="protein sequence ID" value="TraesCS7B02G367000.1.cds1"/>
    <property type="gene ID" value="TraesCS7B02G367000"/>
</dbReference>
<accession>A0A3B6SR25</accession>
<proteinExistence type="predicted"/>
<dbReference type="Gramene" id="TraesJUL7B03G04257940.1">
    <property type="protein sequence ID" value="TraesJUL7B03G04257940.1.CDS1"/>
    <property type="gene ID" value="TraesJUL7B03G04257940"/>
</dbReference>
<organism evidence="2">
    <name type="scientific">Triticum aestivum</name>
    <name type="common">Wheat</name>
    <dbReference type="NCBI Taxonomy" id="4565"/>
    <lineage>
        <taxon>Eukaryota</taxon>
        <taxon>Viridiplantae</taxon>
        <taxon>Streptophyta</taxon>
        <taxon>Embryophyta</taxon>
        <taxon>Tracheophyta</taxon>
        <taxon>Spermatophyta</taxon>
        <taxon>Magnoliopsida</taxon>
        <taxon>Liliopsida</taxon>
        <taxon>Poales</taxon>
        <taxon>Poaceae</taxon>
        <taxon>BOP clade</taxon>
        <taxon>Pooideae</taxon>
        <taxon>Triticodae</taxon>
        <taxon>Triticeae</taxon>
        <taxon>Triticinae</taxon>
        <taxon>Triticum</taxon>
    </lineage>
</organism>
<dbReference type="AlphaFoldDB" id="A0A3B6SR25"/>